<evidence type="ECO:0000256" key="1">
    <source>
        <dbReference type="ARBA" id="ARBA00005575"/>
    </source>
</evidence>
<keyword evidence="3" id="KW-0808">Transferase</keyword>
<keyword evidence="5" id="KW-0418">Kinase</keyword>
<evidence type="ECO:0000259" key="13">
    <source>
        <dbReference type="PROSITE" id="PS50011"/>
    </source>
</evidence>
<evidence type="ECO:0000256" key="10">
    <source>
        <dbReference type="PROSITE-ProRule" id="PRU10141"/>
    </source>
</evidence>
<feature type="compositionally biased region" description="Basic residues" evidence="11">
    <location>
        <begin position="751"/>
        <end position="762"/>
    </location>
</feature>
<feature type="binding site" evidence="8">
    <location>
        <position position="396"/>
    </location>
    <ligand>
        <name>ATP</name>
        <dbReference type="ChEBI" id="CHEBI:30616"/>
    </ligand>
</feature>
<dbReference type="Gene3D" id="2.60.200.20">
    <property type="match status" value="1"/>
</dbReference>
<reference evidence="14 15" key="1">
    <citation type="submission" date="2016-11" db="EMBL/GenBank/DDBJ databases">
        <authorList>
            <person name="Jaros S."/>
            <person name="Januszkiewicz K."/>
            <person name="Wedrychowicz H."/>
        </authorList>
    </citation>
    <scope>NUCLEOTIDE SEQUENCE [LARGE SCALE GENOMIC DNA]</scope>
</reference>
<comment type="similarity">
    <text evidence="1">Belongs to the protein kinase superfamily. CAMK Ser/Thr protein kinase family. CHEK2 subfamily.</text>
</comment>
<feature type="region of interest" description="Disordered" evidence="11">
    <location>
        <begin position="728"/>
        <end position="815"/>
    </location>
</feature>
<protein>
    <submittedName>
        <fullName evidence="14">BQ5605_C008g05007 protein</fullName>
    </submittedName>
</protein>
<name>A0A2X0N5T2_9BASI</name>
<dbReference type="SUPFAM" id="SSF49879">
    <property type="entry name" value="SMAD/FHA domain"/>
    <property type="match status" value="1"/>
</dbReference>
<dbReference type="GO" id="GO:0005524">
    <property type="term" value="F:ATP binding"/>
    <property type="evidence" value="ECO:0007669"/>
    <property type="project" value="UniProtKB-UniRule"/>
</dbReference>
<feature type="region of interest" description="Disordered" evidence="11">
    <location>
        <begin position="581"/>
        <end position="609"/>
    </location>
</feature>
<feature type="binding site" evidence="8 10">
    <location>
        <position position="280"/>
    </location>
    <ligand>
        <name>ATP</name>
        <dbReference type="ChEBI" id="CHEBI:30616"/>
    </ligand>
</feature>
<feature type="domain" description="FHA" evidence="12">
    <location>
        <begin position="82"/>
        <end position="132"/>
    </location>
</feature>
<dbReference type="FunFam" id="1.10.510.10:FF:000571">
    <property type="entry name" value="Maternal embryonic leucine zipper kinase"/>
    <property type="match status" value="1"/>
</dbReference>
<keyword evidence="6 8" id="KW-0067">ATP-binding</keyword>
<dbReference type="CDD" id="cd00060">
    <property type="entry name" value="FHA"/>
    <property type="match status" value="1"/>
</dbReference>
<evidence type="ECO:0000256" key="9">
    <source>
        <dbReference type="PIRSR" id="PIRSR630616-3"/>
    </source>
</evidence>
<evidence type="ECO:0000256" key="8">
    <source>
        <dbReference type="PIRSR" id="PIRSR630616-2"/>
    </source>
</evidence>
<dbReference type="InterPro" id="IPR008984">
    <property type="entry name" value="SMAD_FHA_dom_sf"/>
</dbReference>
<organism evidence="14 15">
    <name type="scientific">Microbotryum silenes-dioicae</name>
    <dbReference type="NCBI Taxonomy" id="796604"/>
    <lineage>
        <taxon>Eukaryota</taxon>
        <taxon>Fungi</taxon>
        <taxon>Dikarya</taxon>
        <taxon>Basidiomycota</taxon>
        <taxon>Pucciniomycotina</taxon>
        <taxon>Microbotryomycetes</taxon>
        <taxon>Microbotryales</taxon>
        <taxon>Microbotryaceae</taxon>
        <taxon>Microbotryum</taxon>
    </lineage>
</organism>
<sequence length="828" mass="91069">MDSEFSYSQNTQTQTQPQTQGTQQHSQLDSSAGFPSHLWGKLLPTSSSPSGATLSPNGAHQINRHSLGRVDVVELPWSKLELTVGRGPSCGLRLTHGKVSTKHAKLWYDVEDNNVKLMDTSTNGTFVRDRRATSPCLSKPRARVMSARCSVLLQFDTARAGRAPHITIWKERPRWLMLAHSGQSCDSRPVGKDSVTVIENGDIIVFGPANPDFVDEYRFMFRGPTQPGHVHRSDKPWPVDESKEPNIYRSYEIREQLGKGSFAIVWKGVQRATGRTVAIKVIEKARFMSNEKTMLMIAREVEIMKALRHKYCVRYYDHFEDEHRIWIVLEYVDGGDLLEYVMKHPGGLGVKETREIALMVCEAVAYLHSQGVTHRDLKPENLLMSKGVIPVCKVTDFGLAKMVDEGTMLRTMCGTPTYLAPEVVVGNDPGSGYGSAVDAWSIGVILYSCLTCQTPFDDSEATPLPDRMKHRIVDWSWLVEDREIDPLAIDFLSKLLVQDPKQRMTVQAALQHPWLRTVSTHSSPQLDVPRDYTQQTRIDSNGTSVASSAAPEESYASMGVCRNMSDSFIDSQGMNNLRINGTRTSTPQRPTTATAHGVEHNAPQLNGDENTTIASEIGDRSVDSTEANFETKVALEVNPKHTTIVPRAPTFFPPSIPSKRKVLQSAWSSSEDERSGGGGSSVMSIDAPSRTEHRSKLQGDIAPPLMPSLHLPGVRELNEMELGHDATSVASSDAGDDHPVEDEADASNHKSSTRRTTRRSARRGTPSIATTTTVTTPTRKSKAANGNSGARRSAGRAANRASVEPSSADANIEGAVTRRRAAKMAKVA</sequence>
<feature type="active site" description="Proton acceptor" evidence="7">
    <location>
        <position position="376"/>
    </location>
</feature>
<dbReference type="SMART" id="SM00220">
    <property type="entry name" value="S_TKc"/>
    <property type="match status" value="1"/>
</dbReference>
<evidence type="ECO:0000256" key="3">
    <source>
        <dbReference type="ARBA" id="ARBA00022679"/>
    </source>
</evidence>
<dbReference type="InterPro" id="IPR017441">
    <property type="entry name" value="Protein_kinase_ATP_BS"/>
</dbReference>
<dbReference type="InterPro" id="IPR008271">
    <property type="entry name" value="Ser/Thr_kinase_AS"/>
</dbReference>
<evidence type="ECO:0000313" key="14">
    <source>
        <dbReference type="EMBL" id="SGY78985.1"/>
    </source>
</evidence>
<dbReference type="Gene3D" id="1.10.510.10">
    <property type="entry name" value="Transferase(Phosphotransferase) domain 1"/>
    <property type="match status" value="1"/>
</dbReference>
<dbReference type="PROSITE" id="PS50006">
    <property type="entry name" value="FHA_DOMAIN"/>
    <property type="match status" value="1"/>
</dbReference>
<dbReference type="PROSITE" id="PS00108">
    <property type="entry name" value="PROTEIN_KINASE_ST"/>
    <property type="match status" value="1"/>
</dbReference>
<dbReference type="CDD" id="cd05117">
    <property type="entry name" value="STKc_CAMK"/>
    <property type="match status" value="1"/>
</dbReference>
<dbReference type="PROSITE" id="PS00107">
    <property type="entry name" value="PROTEIN_KINASE_ATP"/>
    <property type="match status" value="1"/>
</dbReference>
<feature type="compositionally biased region" description="Low complexity" evidence="11">
    <location>
        <begin position="763"/>
        <end position="802"/>
    </location>
</feature>
<feature type="compositionally biased region" description="Polar residues" evidence="11">
    <location>
        <begin position="581"/>
        <end position="594"/>
    </location>
</feature>
<feature type="binding site" evidence="8">
    <location>
        <begin position="380"/>
        <end position="381"/>
    </location>
    <ligand>
        <name>ATP</name>
        <dbReference type="ChEBI" id="CHEBI:30616"/>
    </ligand>
</feature>
<feature type="compositionally biased region" description="Polar residues" evidence="11">
    <location>
        <begin position="44"/>
        <end position="60"/>
    </location>
</feature>
<dbReference type="Proteomes" id="UP000249464">
    <property type="component" value="Unassembled WGS sequence"/>
</dbReference>
<evidence type="ECO:0000313" key="15">
    <source>
        <dbReference type="Proteomes" id="UP000249464"/>
    </source>
</evidence>
<feature type="cross-link" description="Glycyl lysine isopeptide (Lys-Gly) (interchain with G-Cter in SUMO2)" evidence="9">
    <location>
        <position position="378"/>
    </location>
</feature>
<dbReference type="InterPro" id="IPR030616">
    <property type="entry name" value="Aur-like"/>
</dbReference>
<evidence type="ECO:0000256" key="4">
    <source>
        <dbReference type="ARBA" id="ARBA00022741"/>
    </source>
</evidence>
<accession>A0A2X0N5T2</accession>
<gene>
    <name evidence="14" type="primary">BQ5605_C008g05007</name>
    <name evidence="14" type="ORF">BQ5605_C008G05007</name>
</gene>
<dbReference type="AlphaFoldDB" id="A0A2X0N5T2"/>
<dbReference type="GO" id="GO:0004674">
    <property type="term" value="F:protein serine/threonine kinase activity"/>
    <property type="evidence" value="ECO:0007669"/>
    <property type="project" value="UniProtKB-KW"/>
</dbReference>
<feature type="compositionally biased region" description="Low complexity" evidence="11">
    <location>
        <begin position="9"/>
        <end position="27"/>
    </location>
</feature>
<dbReference type="STRING" id="796604.A0A2X0N5T2"/>
<dbReference type="Pfam" id="PF00069">
    <property type="entry name" value="Pkinase"/>
    <property type="match status" value="1"/>
</dbReference>
<proteinExistence type="inferred from homology"/>
<evidence type="ECO:0000256" key="2">
    <source>
        <dbReference type="ARBA" id="ARBA00022527"/>
    </source>
</evidence>
<dbReference type="PROSITE" id="PS50011">
    <property type="entry name" value="PROTEIN_KINASE_DOM"/>
    <property type="match status" value="1"/>
</dbReference>
<evidence type="ECO:0000259" key="12">
    <source>
        <dbReference type="PROSITE" id="PS50006"/>
    </source>
</evidence>
<feature type="region of interest" description="Disordered" evidence="11">
    <location>
        <begin position="663"/>
        <end position="710"/>
    </location>
</feature>
<dbReference type="InterPro" id="IPR000253">
    <property type="entry name" value="FHA_dom"/>
</dbReference>
<evidence type="ECO:0000256" key="11">
    <source>
        <dbReference type="SAM" id="MobiDB-lite"/>
    </source>
</evidence>
<dbReference type="Pfam" id="PF00498">
    <property type="entry name" value="FHA"/>
    <property type="match status" value="1"/>
</dbReference>
<keyword evidence="2" id="KW-0723">Serine/threonine-protein kinase</keyword>
<dbReference type="PANTHER" id="PTHR24350">
    <property type="entry name" value="SERINE/THREONINE-PROTEIN KINASE IAL-RELATED"/>
    <property type="match status" value="1"/>
</dbReference>
<dbReference type="FunFam" id="3.30.200.20:FF:000042">
    <property type="entry name" value="Aurora kinase A"/>
    <property type="match status" value="1"/>
</dbReference>
<feature type="domain" description="Protein kinase" evidence="13">
    <location>
        <begin position="251"/>
        <end position="515"/>
    </location>
</feature>
<evidence type="ECO:0000256" key="6">
    <source>
        <dbReference type="ARBA" id="ARBA00022840"/>
    </source>
</evidence>
<evidence type="ECO:0000256" key="7">
    <source>
        <dbReference type="PIRSR" id="PIRSR630616-1"/>
    </source>
</evidence>
<feature type="region of interest" description="Disordered" evidence="11">
    <location>
        <begin position="1"/>
        <end position="61"/>
    </location>
</feature>
<dbReference type="SMART" id="SM00240">
    <property type="entry name" value="FHA"/>
    <property type="match status" value="1"/>
</dbReference>
<keyword evidence="15" id="KW-1185">Reference proteome</keyword>
<evidence type="ECO:0000256" key="5">
    <source>
        <dbReference type="ARBA" id="ARBA00022777"/>
    </source>
</evidence>
<dbReference type="EMBL" id="FQNC01000048">
    <property type="protein sequence ID" value="SGY78985.1"/>
    <property type="molecule type" value="Genomic_DNA"/>
</dbReference>
<dbReference type="InterPro" id="IPR011009">
    <property type="entry name" value="Kinase-like_dom_sf"/>
</dbReference>
<dbReference type="SUPFAM" id="SSF56112">
    <property type="entry name" value="Protein kinase-like (PK-like)"/>
    <property type="match status" value="1"/>
</dbReference>
<dbReference type="InterPro" id="IPR000719">
    <property type="entry name" value="Prot_kinase_dom"/>
</dbReference>
<keyword evidence="4 8" id="KW-0547">Nucleotide-binding</keyword>